<comment type="caution">
    <text evidence="1">The sequence shown here is derived from an EMBL/GenBank/DDBJ whole genome shotgun (WGS) entry which is preliminary data.</text>
</comment>
<protein>
    <submittedName>
        <fullName evidence="1">Uncharacterized protein</fullName>
    </submittedName>
</protein>
<dbReference type="Proteomes" id="UP000027473">
    <property type="component" value="Unassembled WGS sequence"/>
</dbReference>
<proteinExistence type="predicted"/>
<sequence>MEIKYIVGGNPFQNEEDFIEIFLNKTLSKEEIEILKKCKISYEYLENNILKLTVIDYGAYLVKVTEEEDRICLTKTEWYYEYIREVSHIEDRKENKNLVISENGTRIEILI</sequence>
<dbReference type="RefSeq" id="WP_035916643.1">
    <property type="nucleotide sequence ID" value="NZ_JAAC01000227.1"/>
</dbReference>
<dbReference type="EMBL" id="JAAC01000227">
    <property type="protein sequence ID" value="KDE60784.1"/>
    <property type="molecule type" value="Genomic_DNA"/>
</dbReference>
<evidence type="ECO:0000313" key="2">
    <source>
        <dbReference type="Proteomes" id="UP000027473"/>
    </source>
</evidence>
<reference evidence="1 2" key="1">
    <citation type="submission" date="2014-01" db="EMBL/GenBank/DDBJ databases">
        <title>Comparative genomics of Fusobacterium necrophorum wild isolates.</title>
        <authorList>
            <person name="Kittichotirat W."/>
            <person name="Bumgarner R.E."/>
            <person name="Lawrence P."/>
        </authorList>
    </citation>
    <scope>NUCLEOTIDE SEQUENCE [LARGE SCALE GENOMIC DNA]</scope>
    <source>
        <strain evidence="1 2">BL</strain>
    </source>
</reference>
<evidence type="ECO:0000313" key="1">
    <source>
        <dbReference type="EMBL" id="KDE60784.1"/>
    </source>
</evidence>
<gene>
    <name evidence="1" type="ORF">FUSO3_11905</name>
</gene>
<name>A0AB73BT71_9FUSO</name>
<accession>A0AB73BT71</accession>
<organism evidence="1 2">
    <name type="scientific">Fusobacterium necrophorum BL</name>
    <dbReference type="NCBI Taxonomy" id="1441732"/>
    <lineage>
        <taxon>Bacteria</taxon>
        <taxon>Fusobacteriati</taxon>
        <taxon>Fusobacteriota</taxon>
        <taxon>Fusobacteriia</taxon>
        <taxon>Fusobacteriales</taxon>
        <taxon>Fusobacteriaceae</taxon>
        <taxon>Fusobacterium</taxon>
    </lineage>
</organism>
<dbReference type="AlphaFoldDB" id="A0AB73BT71"/>